<evidence type="ECO:0000313" key="7">
    <source>
        <dbReference type="EMBL" id="EFO14617.1"/>
    </source>
</evidence>
<reference evidence="7" key="1">
    <citation type="submission" date="2012-04" db="EMBL/GenBank/DDBJ databases">
        <title>The Genome Sequence of Loa loa.</title>
        <authorList>
            <consortium name="The Broad Institute Genome Sequencing Platform"/>
            <consortium name="Broad Institute Genome Sequencing Center for Infectious Disease"/>
            <person name="Nutman T.B."/>
            <person name="Fink D.L."/>
            <person name="Russ C."/>
            <person name="Young S."/>
            <person name="Zeng Q."/>
            <person name="Gargeya S."/>
            <person name="Alvarado L."/>
            <person name="Berlin A."/>
            <person name="Chapman S.B."/>
            <person name="Chen Z."/>
            <person name="Freedman E."/>
            <person name="Gellesch M."/>
            <person name="Goldberg J."/>
            <person name="Griggs A."/>
            <person name="Gujja S."/>
            <person name="Heilman E.R."/>
            <person name="Heiman D."/>
            <person name="Howarth C."/>
            <person name="Mehta T."/>
            <person name="Neiman D."/>
            <person name="Pearson M."/>
            <person name="Roberts A."/>
            <person name="Saif S."/>
            <person name="Shea T."/>
            <person name="Shenoy N."/>
            <person name="Sisk P."/>
            <person name="Stolte C."/>
            <person name="Sykes S."/>
            <person name="White J."/>
            <person name="Yandava C."/>
            <person name="Haas B."/>
            <person name="Henn M.R."/>
            <person name="Nusbaum C."/>
            <person name="Birren B."/>
        </authorList>
    </citation>
    <scope>NUCLEOTIDE SEQUENCE [LARGE SCALE GENOMIC DNA]</scope>
</reference>
<evidence type="ECO:0000256" key="5">
    <source>
        <dbReference type="SAM" id="Phobius"/>
    </source>
</evidence>
<dbReference type="GeneID" id="9951375"/>
<feature type="domain" description="G-protein coupled receptors family 1 profile" evidence="6">
    <location>
        <begin position="1"/>
        <end position="187"/>
    </location>
</feature>
<comment type="subcellular location">
    <subcellularLocation>
        <location evidence="1">Membrane</location>
    </subcellularLocation>
</comment>
<accession>A0A1S0TIQ1</accession>
<feature type="transmembrane region" description="Helical" evidence="5">
    <location>
        <begin position="165"/>
        <end position="189"/>
    </location>
</feature>
<feature type="transmembrane region" description="Helical" evidence="5">
    <location>
        <begin position="34"/>
        <end position="58"/>
    </location>
</feature>
<evidence type="ECO:0000256" key="1">
    <source>
        <dbReference type="ARBA" id="ARBA00004370"/>
    </source>
</evidence>
<dbReference type="Gene3D" id="1.20.1070.10">
    <property type="entry name" value="Rhodopsin 7-helix transmembrane proteins"/>
    <property type="match status" value="1"/>
</dbReference>
<dbReference type="InterPro" id="IPR017452">
    <property type="entry name" value="GPCR_Rhodpsn_7TM"/>
</dbReference>
<evidence type="ECO:0000256" key="2">
    <source>
        <dbReference type="ARBA" id="ARBA00022692"/>
    </source>
</evidence>
<proteinExistence type="predicted"/>
<dbReference type="PROSITE" id="PS50262">
    <property type="entry name" value="G_PROTEIN_RECEP_F1_2"/>
    <property type="match status" value="1"/>
</dbReference>
<dbReference type="RefSeq" id="XP_003149452.1">
    <property type="nucleotide sequence ID" value="XM_003149404.1"/>
</dbReference>
<dbReference type="OrthoDB" id="5851336at2759"/>
<protein>
    <recommendedName>
        <fullName evidence="6">G-protein coupled receptors family 1 profile domain-containing protein</fullName>
    </recommendedName>
</protein>
<feature type="transmembrane region" description="Helical" evidence="5">
    <location>
        <begin position="78"/>
        <end position="104"/>
    </location>
</feature>
<dbReference type="SUPFAM" id="SSF81321">
    <property type="entry name" value="Family A G protein-coupled receptor-like"/>
    <property type="match status" value="1"/>
</dbReference>
<evidence type="ECO:0000256" key="4">
    <source>
        <dbReference type="ARBA" id="ARBA00023136"/>
    </source>
</evidence>
<organism evidence="7">
    <name type="scientific">Loa loa</name>
    <name type="common">Eye worm</name>
    <name type="synonym">Filaria loa</name>
    <dbReference type="NCBI Taxonomy" id="7209"/>
    <lineage>
        <taxon>Eukaryota</taxon>
        <taxon>Metazoa</taxon>
        <taxon>Ecdysozoa</taxon>
        <taxon>Nematoda</taxon>
        <taxon>Chromadorea</taxon>
        <taxon>Rhabditida</taxon>
        <taxon>Spirurina</taxon>
        <taxon>Spiruromorpha</taxon>
        <taxon>Filarioidea</taxon>
        <taxon>Onchocercidae</taxon>
        <taxon>Loa</taxon>
    </lineage>
</organism>
<dbReference type="OMA" id="HFCLLQN"/>
<dbReference type="AlphaFoldDB" id="A0A1S0TIQ1"/>
<feature type="transmembrane region" description="Helical" evidence="5">
    <location>
        <begin position="136"/>
        <end position="159"/>
    </location>
</feature>
<dbReference type="EMBL" id="JH712513">
    <property type="protein sequence ID" value="EFO14617.1"/>
    <property type="molecule type" value="Genomic_DNA"/>
</dbReference>
<dbReference type="InParanoid" id="A0A1S0TIQ1"/>
<evidence type="ECO:0000256" key="3">
    <source>
        <dbReference type="ARBA" id="ARBA00022989"/>
    </source>
</evidence>
<keyword evidence="3 5" id="KW-1133">Transmembrane helix</keyword>
<sequence length="223" mass="26140">MFFLNGWSLLMNSVDRLCVVASPLYYYTHSKRIAYSLIVAQYAITIFAVTFTAMASLIEPIRYISHFCLLQNVYSSYFYVTLTLTNSITSLFSIILMVIVVFMLKRKFGAQFLSHNSHNRDLTRFLENQKRYTHTALISCCFTFFLVVVPSTLKCIFVMDRIKRIPLVVMLCIYLPLLNSFNMVMLFMYRQKDFRDAAIHGFKWLLCRKQHHIQPATPVRFGE</sequence>
<keyword evidence="4 5" id="KW-0472">Membrane</keyword>
<dbReference type="CTD" id="9951375"/>
<keyword evidence="2 5" id="KW-0812">Transmembrane</keyword>
<gene>
    <name evidence="7" type="ORF">LOAG_13900</name>
</gene>
<dbReference type="GO" id="GO:0016020">
    <property type="term" value="C:membrane"/>
    <property type="evidence" value="ECO:0007669"/>
    <property type="project" value="UniProtKB-SubCell"/>
</dbReference>
<evidence type="ECO:0000259" key="6">
    <source>
        <dbReference type="PROSITE" id="PS50262"/>
    </source>
</evidence>
<name>A0A1S0TIQ1_LOALO</name>
<dbReference type="KEGG" id="loa:LOAG_13900"/>